<dbReference type="EC" id="4.2.1.113" evidence="5 6"/>
<keyword evidence="2" id="KW-0479">Metal-binding</keyword>
<evidence type="ECO:0000313" key="8">
    <source>
        <dbReference type="EMBL" id="MBM6754873.1"/>
    </source>
</evidence>
<dbReference type="SUPFAM" id="SSF51604">
    <property type="entry name" value="Enolase C-terminal domain-like"/>
    <property type="match status" value="1"/>
</dbReference>
<gene>
    <name evidence="8" type="primary">menC</name>
    <name evidence="8" type="ORF">H5993_09045</name>
</gene>
<proteinExistence type="predicted"/>
<sequence>MHITAINLWQIDLPLRHPFISSEAKMTTKPALILELTDEMGNHGYGECSAFATPFYTAEFRSGAWDFLTELVLPKLINHYYLTPTDFDDQFAGYRGNEMAKAAVNCALWDLYAKRQGIPLAQALGGVRNEAEAGIAIGLQSDPATLVSKVQVAVNEGYRRVKIKVKPGHDFTYLKAVREKFPDLMLMADANSAYTLADVNHLKQFDSLNLLMLEQPLAAGDLVEHADLQAHIKTPICLDESIVTLADVKAMVKLGAGKVINLKVARVGGLSQAKAIQAYAQQVGIDCWVGGMVDTGIGRAANLALATLPGIDLPNDLSASGRFFATDIITPPVTLAGIFVQVPAQPGIGYQINWQQLRKATSRKFELK</sequence>
<dbReference type="SFLD" id="SFLDS00001">
    <property type="entry name" value="Enolase"/>
    <property type="match status" value="1"/>
</dbReference>
<dbReference type="SFLD" id="SFLDG00180">
    <property type="entry name" value="muconate_cycloisomerase"/>
    <property type="match status" value="1"/>
</dbReference>
<dbReference type="SMART" id="SM00922">
    <property type="entry name" value="MR_MLE"/>
    <property type="match status" value="1"/>
</dbReference>
<keyword evidence="4 8" id="KW-0456">Lyase</keyword>
<evidence type="ECO:0000256" key="5">
    <source>
        <dbReference type="ARBA" id="ARBA00029491"/>
    </source>
</evidence>
<comment type="caution">
    <text evidence="8">The sequence shown here is derived from an EMBL/GenBank/DDBJ whole genome shotgun (WGS) entry which is preliminary data.</text>
</comment>
<dbReference type="InterPro" id="IPR013342">
    <property type="entry name" value="Mandelate_racemase_C"/>
</dbReference>
<evidence type="ECO:0000313" key="9">
    <source>
        <dbReference type="Proteomes" id="UP000776629"/>
    </source>
</evidence>
<evidence type="ECO:0000256" key="3">
    <source>
        <dbReference type="ARBA" id="ARBA00022842"/>
    </source>
</evidence>
<reference evidence="8 9" key="1">
    <citation type="journal article" date="2021" name="Sci. Rep.">
        <title>The distribution of antibiotic resistance genes in chicken gut microbiota commensals.</title>
        <authorList>
            <person name="Juricova H."/>
            <person name="Matiasovicova J."/>
            <person name="Kubasova T."/>
            <person name="Cejkova D."/>
            <person name="Rychlik I."/>
        </authorList>
    </citation>
    <scope>NUCLEOTIDE SEQUENCE [LARGE SCALE GENOMIC DNA]</scope>
    <source>
        <strain evidence="8 9">An810</strain>
    </source>
</reference>
<dbReference type="PANTHER" id="PTHR48073">
    <property type="entry name" value="O-SUCCINYLBENZOATE SYNTHASE-RELATED"/>
    <property type="match status" value="1"/>
</dbReference>
<dbReference type="Pfam" id="PF13378">
    <property type="entry name" value="MR_MLE_C"/>
    <property type="match status" value="1"/>
</dbReference>
<dbReference type="PANTHER" id="PTHR48073:SF5">
    <property type="entry name" value="O-SUCCINYLBENZOATE SYNTHASE"/>
    <property type="match status" value="1"/>
</dbReference>
<evidence type="ECO:0000256" key="6">
    <source>
        <dbReference type="NCBIfam" id="TIGR01928"/>
    </source>
</evidence>
<dbReference type="EMBL" id="JACJJQ010000070">
    <property type="protein sequence ID" value="MBM6754873.1"/>
    <property type="molecule type" value="Genomic_DNA"/>
</dbReference>
<protein>
    <recommendedName>
        <fullName evidence="5 6">o-succinylbenzoate synthase</fullName>
        <ecNumber evidence="5 6">4.2.1.113</ecNumber>
    </recommendedName>
</protein>
<dbReference type="InterPro" id="IPR010197">
    <property type="entry name" value="OSBS/NAAAR"/>
</dbReference>
<dbReference type="Pfam" id="PF02746">
    <property type="entry name" value="MR_MLE_N"/>
    <property type="match status" value="1"/>
</dbReference>
<evidence type="ECO:0000256" key="4">
    <source>
        <dbReference type="ARBA" id="ARBA00023239"/>
    </source>
</evidence>
<dbReference type="InterPro" id="IPR029065">
    <property type="entry name" value="Enolase_C-like"/>
</dbReference>
<dbReference type="NCBIfam" id="TIGR01928">
    <property type="entry name" value="menC_lowGC_arch"/>
    <property type="match status" value="1"/>
</dbReference>
<evidence type="ECO:0000259" key="7">
    <source>
        <dbReference type="SMART" id="SM00922"/>
    </source>
</evidence>
<name>A0ABS2ER58_9LACO</name>
<dbReference type="InterPro" id="IPR029017">
    <property type="entry name" value="Enolase-like_N"/>
</dbReference>
<dbReference type="SUPFAM" id="SSF54826">
    <property type="entry name" value="Enolase N-terminal domain-like"/>
    <property type="match status" value="1"/>
</dbReference>
<evidence type="ECO:0000256" key="1">
    <source>
        <dbReference type="ARBA" id="ARBA00001968"/>
    </source>
</evidence>
<dbReference type="Gene3D" id="3.30.390.10">
    <property type="entry name" value="Enolase-like, N-terminal domain"/>
    <property type="match status" value="1"/>
</dbReference>
<keyword evidence="9" id="KW-1185">Reference proteome</keyword>
<dbReference type="RefSeq" id="WP_204777094.1">
    <property type="nucleotide sequence ID" value="NZ_JACJJQ010000070.1"/>
</dbReference>
<dbReference type="SFLD" id="SFLDF00009">
    <property type="entry name" value="o-succinylbenzoate_synthase"/>
    <property type="match status" value="1"/>
</dbReference>
<keyword evidence="3" id="KW-0460">Magnesium</keyword>
<dbReference type="InterPro" id="IPR036849">
    <property type="entry name" value="Enolase-like_C_sf"/>
</dbReference>
<dbReference type="CDD" id="cd03317">
    <property type="entry name" value="NAAAR"/>
    <property type="match status" value="1"/>
</dbReference>
<feature type="domain" description="Mandelate racemase/muconate lactonizing enzyme C-terminal" evidence="7">
    <location>
        <begin position="143"/>
        <end position="235"/>
    </location>
</feature>
<dbReference type="Proteomes" id="UP000776629">
    <property type="component" value="Unassembled WGS sequence"/>
</dbReference>
<dbReference type="Gene3D" id="3.20.20.120">
    <property type="entry name" value="Enolase-like C-terminal domain"/>
    <property type="match status" value="1"/>
</dbReference>
<evidence type="ECO:0000256" key="2">
    <source>
        <dbReference type="ARBA" id="ARBA00022723"/>
    </source>
</evidence>
<organism evidence="8 9">
    <name type="scientific">Limosilactobacillus alvi</name>
    <dbReference type="NCBI Taxonomy" id="990412"/>
    <lineage>
        <taxon>Bacteria</taxon>
        <taxon>Bacillati</taxon>
        <taxon>Bacillota</taxon>
        <taxon>Bacilli</taxon>
        <taxon>Lactobacillales</taxon>
        <taxon>Lactobacillaceae</taxon>
        <taxon>Limosilactobacillus</taxon>
    </lineage>
</organism>
<dbReference type="GO" id="GO:0043748">
    <property type="term" value="F:O-succinylbenzoate synthase activity"/>
    <property type="evidence" value="ECO:0007669"/>
    <property type="project" value="UniProtKB-EC"/>
</dbReference>
<comment type="cofactor">
    <cofactor evidence="1">
        <name>a divalent metal cation</name>
        <dbReference type="ChEBI" id="CHEBI:60240"/>
    </cofactor>
</comment>
<dbReference type="InterPro" id="IPR013341">
    <property type="entry name" value="Mandelate_racemase_N_dom"/>
</dbReference>
<accession>A0ABS2ER58</accession>